<keyword evidence="3" id="KW-1185">Reference proteome</keyword>
<name>A0AAE0CCG6_9CHLO</name>
<dbReference type="AlphaFoldDB" id="A0AAE0CCG6"/>
<feature type="region of interest" description="Disordered" evidence="1">
    <location>
        <begin position="59"/>
        <end position="81"/>
    </location>
</feature>
<evidence type="ECO:0000313" key="2">
    <source>
        <dbReference type="EMBL" id="KAK3252511.1"/>
    </source>
</evidence>
<dbReference type="Gene3D" id="3.40.50.1820">
    <property type="entry name" value="alpha/beta hydrolase"/>
    <property type="match status" value="1"/>
</dbReference>
<organism evidence="2 3">
    <name type="scientific">Cymbomonas tetramitiformis</name>
    <dbReference type="NCBI Taxonomy" id="36881"/>
    <lineage>
        <taxon>Eukaryota</taxon>
        <taxon>Viridiplantae</taxon>
        <taxon>Chlorophyta</taxon>
        <taxon>Pyramimonadophyceae</taxon>
        <taxon>Pyramimonadales</taxon>
        <taxon>Pyramimonadaceae</taxon>
        <taxon>Cymbomonas</taxon>
    </lineage>
</organism>
<sequence>MKCLETLILRLRVGFRAHLGLAPRHTRYRCKIGISLKPVVFLFAMFSWLLGDECGGGTLPEDEDTSVPHGASSTRPTGTVPGLGRVSHHSFTLPAQDELPELHLDLSIAPPPANSADHSKKPLILYIMDPDPVLFGSAALFAFSQASYFADSAEENEEVAFKHMWIVGIGHAGREYDLTNDGFDTAKLRALRRRDFPPRDHPAVGPPGRQPNAHAARLADGIAQQVIPYVEANIISPGITPVVGRTLGCRRALLGASYSAVLALQVLLRQPTTVHEFILGSPSVPFDPEIMKELEGTSLDVSAVKNNQAGALILYGDREKLGLRLVGNVHDGIPAAAEDLAAVLRHQGLAVDGAHSIPGEDHSTVKFSLVSRGLMWFARRSMRIEAAQCASSVQSPNAPDAVAANPISEESPDTPTRRGGTRRGSIEAAQNGVKVNTYLYQDVSEHSKRVVAKVRCAEMVRQYLAQLRAGALGLEALPDDMKLTNRDILIQQGALTVGQSVSFDAPQLGSYAHRLRARWSNLHNKAQFDSLMKSVERPPNRWVTDVIYRRMGAQRGAEPRQVSPLQYRCNVVGKPIMALPTIMTTQSSHAVRDDRAGTMVSKDVTGLIREVDLDEKARAMGYTADVLRRFGLSDVELQIVLGLAMDRRAMEALYAVSENEGGSQGPLRAWVEEAESTCTRAAEKDLAVGDVEAITIRSASADNVRES</sequence>
<protein>
    <submittedName>
        <fullName evidence="2">Uncharacterized protein</fullName>
    </submittedName>
</protein>
<dbReference type="SUPFAM" id="SSF53474">
    <property type="entry name" value="alpha/beta-Hydrolases"/>
    <property type="match status" value="1"/>
</dbReference>
<dbReference type="Proteomes" id="UP001190700">
    <property type="component" value="Unassembled WGS sequence"/>
</dbReference>
<dbReference type="InterPro" id="IPR029058">
    <property type="entry name" value="AB_hydrolase_fold"/>
</dbReference>
<evidence type="ECO:0000313" key="3">
    <source>
        <dbReference type="Proteomes" id="UP001190700"/>
    </source>
</evidence>
<comment type="caution">
    <text evidence="2">The sequence shown here is derived from an EMBL/GenBank/DDBJ whole genome shotgun (WGS) entry which is preliminary data.</text>
</comment>
<proteinExistence type="predicted"/>
<reference evidence="2 3" key="1">
    <citation type="journal article" date="2015" name="Genome Biol. Evol.">
        <title>Comparative Genomics of a Bacterivorous Green Alga Reveals Evolutionary Causalities and Consequences of Phago-Mixotrophic Mode of Nutrition.</title>
        <authorList>
            <person name="Burns J.A."/>
            <person name="Paasch A."/>
            <person name="Narechania A."/>
            <person name="Kim E."/>
        </authorList>
    </citation>
    <scope>NUCLEOTIDE SEQUENCE [LARGE SCALE GENOMIC DNA]</scope>
    <source>
        <strain evidence="2">PLY_AMNH</strain>
    </source>
</reference>
<gene>
    <name evidence="2" type="ORF">CYMTET_38192</name>
</gene>
<accession>A0AAE0CCG6</accession>
<reference evidence="2" key="2">
    <citation type="submission" date="2023-06" db="EMBL/GenBank/DDBJ databases">
        <title>Long-read-based genome assembly of the green algal bacterivore Cymbomonas tetramitiformis.</title>
        <authorList>
            <person name="Gyaltshen Y."/>
            <person name="Rozenberg A."/>
            <person name="Paasch A."/>
            <person name="Burns J.A."/>
            <person name="Warring S."/>
            <person name="Larson R."/>
            <person name="Maurer-Alcala X."/>
            <person name="Dacks J."/>
            <person name="Kim E."/>
        </authorList>
    </citation>
    <scope>NUCLEOTIDE SEQUENCE</scope>
    <source>
        <strain evidence="2">PLY_AMNH</strain>
    </source>
</reference>
<evidence type="ECO:0000256" key="1">
    <source>
        <dbReference type="SAM" id="MobiDB-lite"/>
    </source>
</evidence>
<dbReference type="EMBL" id="LGRX02025367">
    <property type="protein sequence ID" value="KAK3252511.1"/>
    <property type="molecule type" value="Genomic_DNA"/>
</dbReference>
<dbReference type="EMBL" id="LGRX02025367">
    <property type="protein sequence ID" value="KAK3252510.1"/>
    <property type="molecule type" value="Genomic_DNA"/>
</dbReference>
<feature type="region of interest" description="Disordered" evidence="1">
    <location>
        <begin position="395"/>
        <end position="425"/>
    </location>
</feature>